<dbReference type="Proteomes" id="UP001151760">
    <property type="component" value="Unassembled WGS sequence"/>
</dbReference>
<reference evidence="2" key="1">
    <citation type="journal article" date="2022" name="Int. J. Mol. Sci.">
        <title>Draft Genome of Tanacetum Coccineum: Genomic Comparison of Closely Related Tanacetum-Family Plants.</title>
        <authorList>
            <person name="Yamashiro T."/>
            <person name="Shiraishi A."/>
            <person name="Nakayama K."/>
            <person name="Satake H."/>
        </authorList>
    </citation>
    <scope>NUCLEOTIDE SEQUENCE</scope>
</reference>
<sequence length="323" mass="35079">MGKLAFCDYHNMVAILDKTEHNTDFHQIVDWYALMVRPTVYVAHIQQFWSTARVETVDEATKIIATVNGRQRTLTESSIRRHIKLNDAESKVPSPGADETASPTRDDSHGEAFPTATSLDAGQDRENIAKTSVMPHEASPRVTSLGDGEGNQGEDLLEDDNEKDSNKSADKRSESTGEMANVLSTLEAANILASGGLKSVFTTASSTIATVGTGVSPVVATASGSFPTAAVFTIASVATPRVTRSSRGIVIEPSSSISVNIPSISKKDKGKWIMTEPEKPSKEKVLDQMSVQLARELEEEFAHEDQRIREQTERDAEIARIHA</sequence>
<accession>A0ABQ5DAS1</accession>
<comment type="caution">
    <text evidence="2">The sequence shown here is derived from an EMBL/GenBank/DDBJ whole genome shotgun (WGS) entry which is preliminary data.</text>
</comment>
<dbReference type="EMBL" id="BQNB010015128">
    <property type="protein sequence ID" value="GJT36345.1"/>
    <property type="molecule type" value="Genomic_DNA"/>
</dbReference>
<evidence type="ECO:0000313" key="3">
    <source>
        <dbReference type="Proteomes" id="UP001151760"/>
    </source>
</evidence>
<gene>
    <name evidence="2" type="ORF">Tco_0926764</name>
</gene>
<organism evidence="2 3">
    <name type="scientific">Tanacetum coccineum</name>
    <dbReference type="NCBI Taxonomy" id="301880"/>
    <lineage>
        <taxon>Eukaryota</taxon>
        <taxon>Viridiplantae</taxon>
        <taxon>Streptophyta</taxon>
        <taxon>Embryophyta</taxon>
        <taxon>Tracheophyta</taxon>
        <taxon>Spermatophyta</taxon>
        <taxon>Magnoliopsida</taxon>
        <taxon>eudicotyledons</taxon>
        <taxon>Gunneridae</taxon>
        <taxon>Pentapetalae</taxon>
        <taxon>asterids</taxon>
        <taxon>campanulids</taxon>
        <taxon>Asterales</taxon>
        <taxon>Asteraceae</taxon>
        <taxon>Asteroideae</taxon>
        <taxon>Anthemideae</taxon>
        <taxon>Anthemidinae</taxon>
        <taxon>Tanacetum</taxon>
    </lineage>
</organism>
<feature type="compositionally biased region" description="Basic and acidic residues" evidence="1">
    <location>
        <begin position="163"/>
        <end position="175"/>
    </location>
</feature>
<feature type="region of interest" description="Disordered" evidence="1">
    <location>
        <begin position="301"/>
        <end position="323"/>
    </location>
</feature>
<feature type="region of interest" description="Disordered" evidence="1">
    <location>
        <begin position="78"/>
        <end position="178"/>
    </location>
</feature>
<reference evidence="2" key="2">
    <citation type="submission" date="2022-01" db="EMBL/GenBank/DDBJ databases">
        <authorList>
            <person name="Yamashiro T."/>
            <person name="Shiraishi A."/>
            <person name="Satake H."/>
            <person name="Nakayama K."/>
        </authorList>
    </citation>
    <scope>NUCLEOTIDE SEQUENCE</scope>
</reference>
<evidence type="ECO:0000256" key="1">
    <source>
        <dbReference type="SAM" id="MobiDB-lite"/>
    </source>
</evidence>
<proteinExistence type="predicted"/>
<name>A0ABQ5DAS1_9ASTR</name>
<keyword evidence="3" id="KW-1185">Reference proteome</keyword>
<feature type="compositionally biased region" description="Basic and acidic residues" evidence="1">
    <location>
        <begin position="303"/>
        <end position="323"/>
    </location>
</feature>
<protein>
    <submittedName>
        <fullName evidence="2">Uncharacterized protein</fullName>
    </submittedName>
</protein>
<evidence type="ECO:0000313" key="2">
    <source>
        <dbReference type="EMBL" id="GJT36345.1"/>
    </source>
</evidence>